<keyword evidence="1" id="KW-0805">Transcription regulation</keyword>
<evidence type="ECO:0000313" key="7">
    <source>
        <dbReference type="Proteomes" id="UP000077755"/>
    </source>
</evidence>
<dbReference type="EMBL" id="CP093344">
    <property type="protein sequence ID" value="WOG88155.1"/>
    <property type="molecule type" value="Genomic_DNA"/>
</dbReference>
<name>A0AAF1AQ50_DAUCS</name>
<proteinExistence type="predicted"/>
<dbReference type="Proteomes" id="UP000077755">
    <property type="component" value="Chromosome 2"/>
</dbReference>
<dbReference type="SUPFAM" id="SSF101941">
    <property type="entry name" value="NAC domain"/>
    <property type="match status" value="1"/>
</dbReference>
<dbReference type="GO" id="GO:0006355">
    <property type="term" value="P:regulation of DNA-templated transcription"/>
    <property type="evidence" value="ECO:0007669"/>
    <property type="project" value="InterPro"/>
</dbReference>
<keyword evidence="2" id="KW-0238">DNA-binding</keyword>
<dbReference type="Pfam" id="PF02365">
    <property type="entry name" value="NAM"/>
    <property type="match status" value="1"/>
</dbReference>
<organism evidence="6 7">
    <name type="scientific">Daucus carota subsp. sativus</name>
    <name type="common">Carrot</name>
    <dbReference type="NCBI Taxonomy" id="79200"/>
    <lineage>
        <taxon>Eukaryota</taxon>
        <taxon>Viridiplantae</taxon>
        <taxon>Streptophyta</taxon>
        <taxon>Embryophyta</taxon>
        <taxon>Tracheophyta</taxon>
        <taxon>Spermatophyta</taxon>
        <taxon>Magnoliopsida</taxon>
        <taxon>eudicotyledons</taxon>
        <taxon>Gunneridae</taxon>
        <taxon>Pentapetalae</taxon>
        <taxon>asterids</taxon>
        <taxon>campanulids</taxon>
        <taxon>Apiales</taxon>
        <taxon>Apiaceae</taxon>
        <taxon>Apioideae</taxon>
        <taxon>Scandiceae</taxon>
        <taxon>Daucinae</taxon>
        <taxon>Daucus</taxon>
        <taxon>Daucus sect. Daucus</taxon>
    </lineage>
</organism>
<evidence type="ECO:0000256" key="2">
    <source>
        <dbReference type="ARBA" id="ARBA00023125"/>
    </source>
</evidence>
<dbReference type="GO" id="GO:0003677">
    <property type="term" value="F:DNA binding"/>
    <property type="evidence" value="ECO:0007669"/>
    <property type="project" value="UniProtKB-KW"/>
</dbReference>
<dbReference type="PROSITE" id="PS51005">
    <property type="entry name" value="NAC"/>
    <property type="match status" value="1"/>
</dbReference>
<reference evidence="6" key="1">
    <citation type="journal article" date="2016" name="Nat. Genet.">
        <title>A high-quality carrot genome assembly provides new insights into carotenoid accumulation and asterid genome evolution.</title>
        <authorList>
            <person name="Iorizzo M."/>
            <person name="Ellison S."/>
            <person name="Senalik D."/>
            <person name="Zeng P."/>
            <person name="Satapoomin P."/>
            <person name="Huang J."/>
            <person name="Bowman M."/>
            <person name="Iovene M."/>
            <person name="Sanseverino W."/>
            <person name="Cavagnaro P."/>
            <person name="Yildiz M."/>
            <person name="Macko-Podgorni A."/>
            <person name="Moranska E."/>
            <person name="Grzebelus E."/>
            <person name="Grzebelus D."/>
            <person name="Ashrafi H."/>
            <person name="Zheng Z."/>
            <person name="Cheng S."/>
            <person name="Spooner D."/>
            <person name="Van Deynze A."/>
            <person name="Simon P."/>
        </authorList>
    </citation>
    <scope>NUCLEOTIDE SEQUENCE</scope>
    <source>
        <tissue evidence="6">Leaf</tissue>
    </source>
</reference>
<protein>
    <recommendedName>
        <fullName evidence="5">NAC domain-containing protein</fullName>
    </recommendedName>
</protein>
<evidence type="ECO:0000313" key="6">
    <source>
        <dbReference type="EMBL" id="WOG88155.1"/>
    </source>
</evidence>
<dbReference type="Gene3D" id="2.170.150.80">
    <property type="entry name" value="NAC domain"/>
    <property type="match status" value="1"/>
</dbReference>
<reference evidence="6" key="2">
    <citation type="submission" date="2022-03" db="EMBL/GenBank/DDBJ databases">
        <title>Draft title - Genomic analysis of global carrot germplasm unveils the trajectory of domestication and the origin of high carotenoid orange carrot.</title>
        <authorList>
            <person name="Iorizzo M."/>
            <person name="Ellison S."/>
            <person name="Senalik D."/>
            <person name="Macko-Podgorni A."/>
            <person name="Grzebelus D."/>
            <person name="Bostan H."/>
            <person name="Rolling W."/>
            <person name="Curaba J."/>
            <person name="Simon P."/>
        </authorList>
    </citation>
    <scope>NUCLEOTIDE SEQUENCE</scope>
    <source>
        <tissue evidence="6">Leaf</tissue>
    </source>
</reference>
<keyword evidence="4" id="KW-0539">Nucleus</keyword>
<dbReference type="InterPro" id="IPR003441">
    <property type="entry name" value="NAC-dom"/>
</dbReference>
<keyword evidence="7" id="KW-1185">Reference proteome</keyword>
<evidence type="ECO:0000256" key="4">
    <source>
        <dbReference type="ARBA" id="ARBA00023242"/>
    </source>
</evidence>
<gene>
    <name evidence="6" type="ORF">DCAR_0207389</name>
</gene>
<feature type="domain" description="NAC" evidence="5">
    <location>
        <begin position="16"/>
        <end position="163"/>
    </location>
</feature>
<dbReference type="InterPro" id="IPR036093">
    <property type="entry name" value="NAC_dom_sf"/>
</dbReference>
<dbReference type="FunFam" id="2.170.150.80:FF:000003">
    <property type="entry name" value="NAC domain-containing protein"/>
    <property type="match status" value="1"/>
</dbReference>
<evidence type="ECO:0000259" key="5">
    <source>
        <dbReference type="PROSITE" id="PS51005"/>
    </source>
</evidence>
<evidence type="ECO:0000256" key="3">
    <source>
        <dbReference type="ARBA" id="ARBA00023163"/>
    </source>
</evidence>
<sequence>MSSEEMNLSVNGHSRVPPGFRFHPTEEELLHYYLRKKVGYQKIDLDVIPDVDLNKLEPWDIQEKCKIGSTPQNDWYFFSHKDKKYPTGTRTNRATTAGFWKATGRDKVIFSSLRRIGMRKTLVFYKGRAPHGQKSDWIMHEYRLDEHDSTREDGWVVCRLFKKKNYHRALGSPQGSSSTISLDSRRLIRGSADHHDQGDVMDQILLYMGKSCKKEDLHHQNSSTVINNSNPTSHLQFISTTNPTMISTSSPEDDIDDNHLAHARFLHLPGLENTSPSLLPPNSNITHQDDKDCSFKSIEQSIDDELMFATHQPTIEDHHLEDSKNGYNDWASLHRLVASQLNGQAADTSSKQLSTCCYSQDQALDDDDEDFFSFSFDHHDSEALQNPPRLSKMNQGPQVNNNEVWNFLRTSSTSSSTDPLWNLSV</sequence>
<accession>A0AAF1AQ50</accession>
<dbReference type="PANTHER" id="PTHR31744:SF221">
    <property type="entry name" value="NAC DOMAIN-CONTAINING PROTEIN 43-LIKE"/>
    <property type="match status" value="1"/>
</dbReference>
<evidence type="ECO:0000256" key="1">
    <source>
        <dbReference type="ARBA" id="ARBA00023015"/>
    </source>
</evidence>
<keyword evidence="3" id="KW-0804">Transcription</keyword>
<dbReference type="PANTHER" id="PTHR31744">
    <property type="entry name" value="PROTEIN CUP-SHAPED COTYLEDON 2-RELATED"/>
    <property type="match status" value="1"/>
</dbReference>
<dbReference type="AlphaFoldDB" id="A0AAF1AQ50"/>